<organism evidence="1 2">
    <name type="scientific">Chloracidobacterium thermophilum (strain B)</name>
    <dbReference type="NCBI Taxonomy" id="981222"/>
    <lineage>
        <taxon>Bacteria</taxon>
        <taxon>Pseudomonadati</taxon>
        <taxon>Acidobacteriota</taxon>
        <taxon>Terriglobia</taxon>
        <taxon>Terriglobales</taxon>
        <taxon>Acidobacteriaceae</taxon>
        <taxon>Chloracidobacterium</taxon>
    </lineage>
</organism>
<reference evidence="1 2" key="1">
    <citation type="journal article" date="2012" name="Environ. Microbiol.">
        <title>Complete genome of Candidatus Chloracidobacterium thermophilum, a chlorophyll-based photoheterotroph belonging to the phylum Acidobacteria.</title>
        <authorList>
            <person name="Garcia Costas A.M."/>
            <person name="Liu Z."/>
            <person name="Tomsho L.P."/>
            <person name="Schuster S.C."/>
            <person name="Ward D.M."/>
            <person name="Bryant D.A."/>
        </authorList>
    </citation>
    <scope>NUCLEOTIDE SEQUENCE [LARGE SCALE GENOMIC DNA]</scope>
    <source>
        <strain evidence="1 2">B</strain>
    </source>
</reference>
<evidence type="ECO:0000313" key="2">
    <source>
        <dbReference type="Proteomes" id="UP000006791"/>
    </source>
</evidence>
<dbReference type="HOGENOM" id="CLU_2647933_0_0_0"/>
<dbReference type="KEGG" id="ctm:Cabther_A1209"/>
<keyword evidence="2" id="KW-1185">Reference proteome</keyword>
<accession>G2LDA3</accession>
<evidence type="ECO:0000313" key="1">
    <source>
        <dbReference type="EMBL" id="AEP11963.1"/>
    </source>
</evidence>
<dbReference type="AlphaFoldDB" id="G2LDA3"/>
<dbReference type="Proteomes" id="UP000006791">
    <property type="component" value="Chromosome 1"/>
</dbReference>
<name>G2LDA3_CHLTF</name>
<dbReference type="STRING" id="981222.Cabther_A1209"/>
<proteinExistence type="predicted"/>
<sequence length="76" mass="8733">MKRDNSYLQEATNRLSHILREVVWESPRVRSELHNLRAEGHEVTMIVEVSLAFRTRQDGSRALAATANQTANQSER</sequence>
<gene>
    <name evidence="1" type="ordered locus">Cabther_A1209</name>
</gene>
<dbReference type="OrthoDB" id="9906403at2"/>
<dbReference type="EMBL" id="CP002514">
    <property type="protein sequence ID" value="AEP11963.1"/>
    <property type="molecule type" value="Genomic_DNA"/>
</dbReference>
<dbReference type="RefSeq" id="WP_014099701.1">
    <property type="nucleotide sequence ID" value="NC_016024.1"/>
</dbReference>
<protein>
    <submittedName>
        <fullName evidence="1">Uncharacterized protein</fullName>
    </submittedName>
</protein>